<organism evidence="1 2">
    <name type="scientific">Colletotrichum cuscutae</name>
    <dbReference type="NCBI Taxonomy" id="1209917"/>
    <lineage>
        <taxon>Eukaryota</taxon>
        <taxon>Fungi</taxon>
        <taxon>Dikarya</taxon>
        <taxon>Ascomycota</taxon>
        <taxon>Pezizomycotina</taxon>
        <taxon>Sordariomycetes</taxon>
        <taxon>Hypocreomycetidae</taxon>
        <taxon>Glomerellales</taxon>
        <taxon>Glomerellaceae</taxon>
        <taxon>Colletotrichum</taxon>
        <taxon>Colletotrichum acutatum species complex</taxon>
    </lineage>
</organism>
<name>A0AAI9XS54_9PEZI</name>
<keyword evidence="2" id="KW-1185">Reference proteome</keyword>
<protein>
    <submittedName>
        <fullName evidence="1">Uncharacterized protein</fullName>
    </submittedName>
</protein>
<sequence>MEYAVLKLPKARYQIHAPSFSPPVTLLHTPPFPLFYFIFPSIFSFSLLPVLNVPGSSQSRASPFACSSPNSRSPPYPTINSSVDIPSYWLFMLTSIRTSTSLCNGSLLKPAVCAPSFDPQKRPSKCKAAGSLTLPDLRQGARSGFCRRISDCMEYPSLPFCACEAQKVPAACPAVPAYLYHDRSQKWKEAVPPRFHPAAPFFGFLPAQLTEIWSPILVAICGHWLARYQVGSEYWVDDWSHW</sequence>
<proteinExistence type="predicted"/>
<dbReference type="Proteomes" id="UP001239213">
    <property type="component" value="Unassembled WGS sequence"/>
</dbReference>
<comment type="caution">
    <text evidence="1">The sequence shown here is derived from an EMBL/GenBank/DDBJ whole genome shotgun (WGS) entry which is preliminary data.</text>
</comment>
<gene>
    <name evidence="1" type="ORF">CCUS01_09427</name>
</gene>
<evidence type="ECO:0000313" key="2">
    <source>
        <dbReference type="Proteomes" id="UP001239213"/>
    </source>
</evidence>
<evidence type="ECO:0000313" key="1">
    <source>
        <dbReference type="EMBL" id="KAK1458328.1"/>
    </source>
</evidence>
<reference evidence="1" key="1">
    <citation type="submission" date="2016-11" db="EMBL/GenBank/DDBJ databases">
        <title>The genome sequence of Colletotrichum cuscutae.</title>
        <authorList>
            <person name="Baroncelli R."/>
        </authorList>
    </citation>
    <scope>NUCLEOTIDE SEQUENCE</scope>
    <source>
        <strain evidence="1">IMI 304802</strain>
    </source>
</reference>
<accession>A0AAI9XS54</accession>
<dbReference type="EMBL" id="MPDP01000279">
    <property type="protein sequence ID" value="KAK1458328.1"/>
    <property type="molecule type" value="Genomic_DNA"/>
</dbReference>
<dbReference type="AlphaFoldDB" id="A0AAI9XS54"/>